<gene>
    <name evidence="2" type="ORF">A2419_02595</name>
</gene>
<dbReference type="EMBL" id="MEXB01000002">
    <property type="protein sequence ID" value="OGC88892.1"/>
    <property type="molecule type" value="Genomic_DNA"/>
</dbReference>
<keyword evidence="1" id="KW-0472">Membrane</keyword>
<feature type="transmembrane region" description="Helical" evidence="1">
    <location>
        <begin position="30"/>
        <end position="54"/>
    </location>
</feature>
<accession>A0A1F4Y4M2</accession>
<comment type="caution">
    <text evidence="2">The sequence shown here is derived from an EMBL/GenBank/DDBJ whole genome shotgun (WGS) entry which is preliminary data.</text>
</comment>
<name>A0A1F4Y4M2_9BACT</name>
<feature type="transmembrane region" description="Helical" evidence="1">
    <location>
        <begin position="105"/>
        <end position="127"/>
    </location>
</feature>
<evidence type="ECO:0000313" key="2">
    <source>
        <dbReference type="EMBL" id="OGC88892.1"/>
    </source>
</evidence>
<evidence type="ECO:0000313" key="3">
    <source>
        <dbReference type="Proteomes" id="UP000176568"/>
    </source>
</evidence>
<reference evidence="2 3" key="1">
    <citation type="journal article" date="2016" name="Nat. Commun.">
        <title>Thousands of microbial genomes shed light on interconnected biogeochemical processes in an aquifer system.</title>
        <authorList>
            <person name="Anantharaman K."/>
            <person name="Brown C.T."/>
            <person name="Hug L.A."/>
            <person name="Sharon I."/>
            <person name="Castelle C.J."/>
            <person name="Probst A.J."/>
            <person name="Thomas B.C."/>
            <person name="Singh A."/>
            <person name="Wilkins M.J."/>
            <person name="Karaoz U."/>
            <person name="Brodie E.L."/>
            <person name="Williams K.H."/>
            <person name="Hubbard S.S."/>
            <person name="Banfield J.F."/>
        </authorList>
    </citation>
    <scope>NUCLEOTIDE SEQUENCE [LARGE SCALE GENOMIC DNA]</scope>
</reference>
<keyword evidence="1" id="KW-1133">Transmembrane helix</keyword>
<sequence>MENFSEHIVKEIAERGATPKPRWHFLLKRSVFWTLAGLAIVTGGIAVSVAWYVFSDNDGLRTLGQPALQDTLRDFAQSIPYIWLFVLGLFTASAYLGFRRTRKGYRYATVVVVGAAIILSLVFGLILDRLDFGQTVHKYLLSNTTVYDKLIHSSEDEGDYEGNY</sequence>
<dbReference type="Proteomes" id="UP000176568">
    <property type="component" value="Unassembled WGS sequence"/>
</dbReference>
<proteinExistence type="predicted"/>
<dbReference type="STRING" id="1797247.A2419_02595"/>
<organism evidence="2 3">
    <name type="scientific">Candidatus Adlerbacteria bacterium RIFOXYC1_FULL_48_26</name>
    <dbReference type="NCBI Taxonomy" id="1797247"/>
    <lineage>
        <taxon>Bacteria</taxon>
        <taxon>Candidatus Adleribacteriota</taxon>
    </lineage>
</organism>
<feature type="transmembrane region" description="Helical" evidence="1">
    <location>
        <begin position="81"/>
        <end position="98"/>
    </location>
</feature>
<protein>
    <submittedName>
        <fullName evidence="2">Uncharacterized protein</fullName>
    </submittedName>
</protein>
<keyword evidence="1" id="KW-0812">Transmembrane</keyword>
<evidence type="ECO:0000256" key="1">
    <source>
        <dbReference type="SAM" id="Phobius"/>
    </source>
</evidence>
<dbReference type="AlphaFoldDB" id="A0A1F4Y4M2"/>